<evidence type="ECO:0000313" key="3">
    <source>
        <dbReference type="Proteomes" id="UP000053825"/>
    </source>
</evidence>
<dbReference type="Proteomes" id="UP000053825">
    <property type="component" value="Unassembled WGS sequence"/>
</dbReference>
<dbReference type="AlphaFoldDB" id="A0A0L7QZQ2"/>
<sequence>LVAARGGSSRSLRRFDLSKVDSGKSRETSGACLPTGRTWRRKKEWGREEREER</sequence>
<feature type="compositionally biased region" description="Low complexity" evidence="1">
    <location>
        <begin position="1"/>
        <end position="10"/>
    </location>
</feature>
<keyword evidence="3" id="KW-1185">Reference proteome</keyword>
<organism evidence="2 3">
    <name type="scientific">Habropoda laboriosa</name>
    <dbReference type="NCBI Taxonomy" id="597456"/>
    <lineage>
        <taxon>Eukaryota</taxon>
        <taxon>Metazoa</taxon>
        <taxon>Ecdysozoa</taxon>
        <taxon>Arthropoda</taxon>
        <taxon>Hexapoda</taxon>
        <taxon>Insecta</taxon>
        <taxon>Pterygota</taxon>
        <taxon>Neoptera</taxon>
        <taxon>Endopterygota</taxon>
        <taxon>Hymenoptera</taxon>
        <taxon>Apocrita</taxon>
        <taxon>Aculeata</taxon>
        <taxon>Apoidea</taxon>
        <taxon>Anthophila</taxon>
        <taxon>Apidae</taxon>
        <taxon>Habropoda</taxon>
    </lineage>
</organism>
<protein>
    <submittedName>
        <fullName evidence="2">Uncharacterized protein</fullName>
    </submittedName>
</protein>
<feature type="non-terminal residue" evidence="2">
    <location>
        <position position="1"/>
    </location>
</feature>
<accession>A0A0L7QZQ2</accession>
<dbReference type="EMBL" id="KQ414676">
    <property type="protein sequence ID" value="KOC64090.1"/>
    <property type="molecule type" value="Genomic_DNA"/>
</dbReference>
<evidence type="ECO:0000313" key="2">
    <source>
        <dbReference type="EMBL" id="KOC64090.1"/>
    </source>
</evidence>
<evidence type="ECO:0000256" key="1">
    <source>
        <dbReference type="SAM" id="MobiDB-lite"/>
    </source>
</evidence>
<reference evidence="2 3" key="1">
    <citation type="submission" date="2015-07" db="EMBL/GenBank/DDBJ databases">
        <title>The genome of Habropoda laboriosa.</title>
        <authorList>
            <person name="Pan H."/>
            <person name="Kapheim K."/>
        </authorList>
    </citation>
    <scope>NUCLEOTIDE SEQUENCE [LARGE SCALE GENOMIC DNA]</scope>
    <source>
        <strain evidence="2">0110345459</strain>
    </source>
</reference>
<proteinExistence type="predicted"/>
<gene>
    <name evidence="2" type="ORF">WH47_02253</name>
</gene>
<name>A0A0L7QZQ2_9HYME</name>
<feature type="compositionally biased region" description="Basic and acidic residues" evidence="1">
    <location>
        <begin position="13"/>
        <end position="27"/>
    </location>
</feature>
<feature type="region of interest" description="Disordered" evidence="1">
    <location>
        <begin position="1"/>
        <end position="53"/>
    </location>
</feature>